<reference evidence="2" key="1">
    <citation type="submission" date="2018-02" db="EMBL/GenBank/DDBJ databases">
        <authorList>
            <person name="Clavel T."/>
            <person name="Strowig T."/>
        </authorList>
    </citation>
    <scope>NUCLEOTIDE SEQUENCE [LARGE SCALE GENOMIC DNA]</scope>
    <source>
        <strain evidence="2">DSM 103720</strain>
    </source>
</reference>
<dbReference type="Proteomes" id="UP000244905">
    <property type="component" value="Unassembled WGS sequence"/>
</dbReference>
<organism evidence="1 2">
    <name type="scientific">Duncaniella muris</name>
    <dbReference type="NCBI Taxonomy" id="2094150"/>
    <lineage>
        <taxon>Bacteria</taxon>
        <taxon>Pseudomonadati</taxon>
        <taxon>Bacteroidota</taxon>
        <taxon>Bacteroidia</taxon>
        <taxon>Bacteroidales</taxon>
        <taxon>Muribaculaceae</taxon>
        <taxon>Duncaniella</taxon>
    </lineage>
</organism>
<sequence>MPYFIKNGDLNYSEFVEAIKKINSATSITGIDYTDIQVVGDKVVGTRASTNNHFSISLKRLYEAYCNILVFTTADLKPYVNRVQSPSLAILRAINAIKEGDDVQPDLMTNPNCDVVISKESFGESYPWLKKFLITFFIAGLIMLLSQLFPESKVENGRLTDAAHTEAVMAIKSQINNPSSYEGGSWNDAVWDSNSQTKRYVLKHNFTCKNSFGERVRHMAFIYFDVKGKPTDIEILEY</sequence>
<comment type="caution">
    <text evidence="1">The sequence shown here is derived from an EMBL/GenBank/DDBJ whole genome shotgun (WGS) entry which is preliminary data.</text>
</comment>
<dbReference type="GeneID" id="82527076"/>
<proteinExistence type="predicted"/>
<evidence type="ECO:0000313" key="2">
    <source>
        <dbReference type="Proteomes" id="UP000244905"/>
    </source>
</evidence>
<evidence type="ECO:0000313" key="1">
    <source>
        <dbReference type="EMBL" id="PWB00679.1"/>
    </source>
</evidence>
<gene>
    <name evidence="1" type="ORF">C5O23_12115</name>
</gene>
<protein>
    <submittedName>
        <fullName evidence="1">Uncharacterized protein</fullName>
    </submittedName>
</protein>
<keyword evidence="2" id="KW-1185">Reference proteome</keyword>
<name>A0A2V1IMM2_9BACT</name>
<dbReference type="RefSeq" id="WP_107033195.1">
    <property type="nucleotide sequence ID" value="NZ_PUEC01000034.1"/>
</dbReference>
<accession>A0A2V1IMM2</accession>
<dbReference type="AlphaFoldDB" id="A0A2V1IMM2"/>
<dbReference type="EMBL" id="PUEC01000034">
    <property type="protein sequence ID" value="PWB00679.1"/>
    <property type="molecule type" value="Genomic_DNA"/>
</dbReference>